<feature type="signal peptide" evidence="2">
    <location>
        <begin position="1"/>
        <end position="18"/>
    </location>
</feature>
<dbReference type="GO" id="GO:0016787">
    <property type="term" value="F:hydrolase activity"/>
    <property type="evidence" value="ECO:0007669"/>
    <property type="project" value="UniProtKB-KW"/>
</dbReference>
<keyword evidence="1" id="KW-0378">Hydrolase</keyword>
<dbReference type="Pfam" id="PF20434">
    <property type="entry name" value="BD-FAE"/>
    <property type="match status" value="1"/>
</dbReference>
<proteinExistence type="predicted"/>
<dbReference type="InterPro" id="IPR029058">
    <property type="entry name" value="AB_hydrolase_fold"/>
</dbReference>
<evidence type="ECO:0000256" key="2">
    <source>
        <dbReference type="SAM" id="SignalP"/>
    </source>
</evidence>
<feature type="domain" description="BD-FAE-like" evidence="3">
    <location>
        <begin position="36"/>
        <end position="152"/>
    </location>
</feature>
<dbReference type="InterPro" id="IPR050300">
    <property type="entry name" value="GDXG_lipolytic_enzyme"/>
</dbReference>
<dbReference type="Proteomes" id="UP000295455">
    <property type="component" value="Unassembled WGS sequence"/>
</dbReference>
<reference evidence="4 5" key="1">
    <citation type="submission" date="2019-03" db="EMBL/GenBank/DDBJ databases">
        <title>Genomic Encyclopedia of Type Strains, Phase IV (KMG-IV): sequencing the most valuable type-strain genomes for metagenomic binning, comparative biology and taxonomic classification.</title>
        <authorList>
            <person name="Goeker M."/>
        </authorList>
    </citation>
    <scope>NUCLEOTIDE SEQUENCE [LARGE SCALE GENOMIC DNA]</scope>
    <source>
        <strain evidence="4 5">DSM 18792</strain>
    </source>
</reference>
<gene>
    <name evidence="4" type="ORF">EV196_102473</name>
</gene>
<keyword evidence="5" id="KW-1185">Reference proteome</keyword>
<dbReference type="SUPFAM" id="SSF53474">
    <property type="entry name" value="alpha/beta-Hydrolases"/>
    <property type="match status" value="1"/>
</dbReference>
<dbReference type="EMBL" id="SLUP01000002">
    <property type="protein sequence ID" value="TCL67910.1"/>
    <property type="molecule type" value="Genomic_DNA"/>
</dbReference>
<dbReference type="AlphaFoldDB" id="A0A4R1RPP3"/>
<feature type="chain" id="PRO_5020702373" evidence="2">
    <location>
        <begin position="19"/>
        <end position="295"/>
    </location>
</feature>
<name>A0A4R1RPP3_9FLAO</name>
<dbReference type="PANTHER" id="PTHR48081">
    <property type="entry name" value="AB HYDROLASE SUPERFAMILY PROTEIN C4A8.06C"/>
    <property type="match status" value="1"/>
</dbReference>
<accession>A0A4R1RPP3</accession>
<organism evidence="4 5">
    <name type="scientific">Mariniflexile fucanivorans</name>
    <dbReference type="NCBI Taxonomy" id="264023"/>
    <lineage>
        <taxon>Bacteria</taxon>
        <taxon>Pseudomonadati</taxon>
        <taxon>Bacteroidota</taxon>
        <taxon>Flavobacteriia</taxon>
        <taxon>Flavobacteriales</taxon>
        <taxon>Flavobacteriaceae</taxon>
        <taxon>Mariniflexile</taxon>
    </lineage>
</organism>
<evidence type="ECO:0000256" key="1">
    <source>
        <dbReference type="ARBA" id="ARBA00022801"/>
    </source>
</evidence>
<sequence>MKYIVVIIFLSFASPFLAQTKTTYTYNIKEKDTLKLDVYRPENIEVNTKLPTLLWMHGGGFSIGSRDYVDDAQLCGAVTKFGYIGISVSYRLLRTGSETQFSCLCPKVDKIETFKQATIDYLDAAAFVVENAEMLNVDTTKIIAGGSSAGAEGILNSVYMKPYFVDNLNKYEDVKFAGVLSFAGAVVNASYITKANALPSVLFHGTADQLVPFASAPHHLCDPEKPGYLMLDGSKIIAEKLDAFETSYYFKIVKGGMHEVAKIPMDELDEIFEFFEKTVLNSEVVQTKIIKTKTL</sequence>
<keyword evidence="2" id="KW-0732">Signal</keyword>
<dbReference type="OrthoDB" id="9803990at2"/>
<dbReference type="InterPro" id="IPR049492">
    <property type="entry name" value="BD-FAE-like_dom"/>
</dbReference>
<evidence type="ECO:0000313" key="5">
    <source>
        <dbReference type="Proteomes" id="UP000295455"/>
    </source>
</evidence>
<comment type="caution">
    <text evidence="4">The sequence shown here is derived from an EMBL/GenBank/DDBJ whole genome shotgun (WGS) entry which is preliminary data.</text>
</comment>
<evidence type="ECO:0000259" key="3">
    <source>
        <dbReference type="Pfam" id="PF20434"/>
    </source>
</evidence>
<evidence type="ECO:0000313" key="4">
    <source>
        <dbReference type="EMBL" id="TCL67910.1"/>
    </source>
</evidence>
<dbReference type="Gene3D" id="3.40.50.1820">
    <property type="entry name" value="alpha/beta hydrolase"/>
    <property type="match status" value="1"/>
</dbReference>
<protein>
    <submittedName>
        <fullName evidence="4">Acetyl esterase/lipase</fullName>
    </submittedName>
</protein>
<dbReference type="RefSeq" id="WP_132216051.1">
    <property type="nucleotide sequence ID" value="NZ_OX156936.1"/>
</dbReference>